<organism evidence="2">
    <name type="scientific">Ditylum brightwellii</name>
    <dbReference type="NCBI Taxonomy" id="49249"/>
    <lineage>
        <taxon>Eukaryota</taxon>
        <taxon>Sar</taxon>
        <taxon>Stramenopiles</taxon>
        <taxon>Ochrophyta</taxon>
        <taxon>Bacillariophyta</taxon>
        <taxon>Mediophyceae</taxon>
        <taxon>Lithodesmiophycidae</taxon>
        <taxon>Lithodesmiales</taxon>
        <taxon>Lithodesmiaceae</taxon>
        <taxon>Ditylum</taxon>
    </lineage>
</organism>
<dbReference type="AlphaFoldDB" id="A0A6S9CHX1"/>
<dbReference type="EMBL" id="HBGN01021693">
    <property type="protein sequence ID" value="CAD9335572.1"/>
    <property type="molecule type" value="Transcribed_RNA"/>
</dbReference>
<sequence>MMRVGNSFLVTLIFCAIVYPKHVGGFCIPPGAQPRLSHRAEPIVARPWAQQNVHRELFAEKDRMTQDYRDEILGASEKRGKLLFGASLLLVLWSFSIPVELRRTHWCFVDECVQNRAACYDCLTFQEWFGKVLNFYQTTNISEWVNFDFSVGPEMLN</sequence>
<protein>
    <submittedName>
        <fullName evidence="2">Uncharacterized protein</fullName>
    </submittedName>
</protein>
<accession>A0A6S9CHX1</accession>
<evidence type="ECO:0000256" key="1">
    <source>
        <dbReference type="SAM" id="SignalP"/>
    </source>
</evidence>
<evidence type="ECO:0000313" key="2">
    <source>
        <dbReference type="EMBL" id="CAD9335572.1"/>
    </source>
</evidence>
<keyword evidence="1" id="KW-0732">Signal</keyword>
<gene>
    <name evidence="2" type="ORF">DBRI1063_LOCUS13845</name>
</gene>
<feature type="chain" id="PRO_5030159533" evidence="1">
    <location>
        <begin position="26"/>
        <end position="157"/>
    </location>
</feature>
<feature type="signal peptide" evidence="1">
    <location>
        <begin position="1"/>
        <end position="25"/>
    </location>
</feature>
<name>A0A6S9CHX1_9STRA</name>
<reference evidence="2" key="1">
    <citation type="submission" date="2021-01" db="EMBL/GenBank/DDBJ databases">
        <authorList>
            <person name="Corre E."/>
            <person name="Pelletier E."/>
            <person name="Niang G."/>
            <person name="Scheremetjew M."/>
            <person name="Finn R."/>
            <person name="Kale V."/>
            <person name="Holt S."/>
            <person name="Cochrane G."/>
            <person name="Meng A."/>
            <person name="Brown T."/>
            <person name="Cohen L."/>
        </authorList>
    </citation>
    <scope>NUCLEOTIDE SEQUENCE</scope>
    <source>
        <strain evidence="2">Pop2</strain>
    </source>
</reference>
<proteinExistence type="predicted"/>